<dbReference type="InterPro" id="IPR003368">
    <property type="entry name" value="POMP_repeat"/>
</dbReference>
<accession>A0A0P7BI11</accession>
<evidence type="ECO:0008006" key="10">
    <source>
        <dbReference type="Google" id="ProtNLM"/>
    </source>
</evidence>
<evidence type="ECO:0000256" key="3">
    <source>
        <dbReference type="ARBA" id="ARBA00004613"/>
    </source>
</evidence>
<reference evidence="8 9" key="1">
    <citation type="submission" date="2015-07" db="EMBL/GenBank/DDBJ databases">
        <title>The draft genome sequence of Leadbetterella sp. JN14-9.</title>
        <authorList>
            <person name="Liu Y."/>
            <person name="Du J."/>
            <person name="Shao Z."/>
        </authorList>
    </citation>
    <scope>NUCLEOTIDE SEQUENCE [LARGE SCALE GENOMIC DNA]</scope>
    <source>
        <strain evidence="8 9">JN14-9</strain>
    </source>
</reference>
<evidence type="ECO:0000256" key="5">
    <source>
        <dbReference type="ARBA" id="ARBA00022729"/>
    </source>
</evidence>
<comment type="caution">
    <text evidence="8">The sequence shown here is derived from an EMBL/GenBank/DDBJ whole genome shotgun (WGS) entry which is preliminary data.</text>
</comment>
<dbReference type="InterPro" id="IPR006626">
    <property type="entry name" value="PbH1"/>
</dbReference>
<dbReference type="PANTHER" id="PTHR11319">
    <property type="entry name" value="G PROTEIN-COUPLED RECEPTOR-RELATED"/>
    <property type="match status" value="1"/>
</dbReference>
<dbReference type="NCBIfam" id="NF045639">
    <property type="entry name" value="GCX_COOH"/>
    <property type="match status" value="1"/>
</dbReference>
<evidence type="ECO:0000256" key="6">
    <source>
        <dbReference type="ARBA" id="ARBA00023136"/>
    </source>
</evidence>
<protein>
    <recommendedName>
        <fullName evidence="10">Right handed beta helix domain-containing protein</fullName>
    </recommendedName>
</protein>
<name>A0A0P7BI11_9BACT</name>
<organism evidence="8 9">
    <name type="scientific">Jiulongibacter sediminis</name>
    <dbReference type="NCBI Taxonomy" id="1605367"/>
    <lineage>
        <taxon>Bacteria</taxon>
        <taxon>Pseudomonadati</taxon>
        <taxon>Bacteroidota</taxon>
        <taxon>Cytophagia</taxon>
        <taxon>Cytophagales</taxon>
        <taxon>Leadbetterellaceae</taxon>
        <taxon>Jiulongibacter</taxon>
    </lineage>
</organism>
<dbReference type="SMART" id="SM00710">
    <property type="entry name" value="PbH1"/>
    <property type="match status" value="12"/>
</dbReference>
<keyword evidence="7" id="KW-0998">Cell outer membrane</keyword>
<dbReference type="OrthoDB" id="960258at2"/>
<dbReference type="InterPro" id="IPR055015">
    <property type="entry name" value="GCX_COOH"/>
</dbReference>
<evidence type="ECO:0000256" key="2">
    <source>
        <dbReference type="ARBA" id="ARBA00004442"/>
    </source>
</evidence>
<dbReference type="PATRIC" id="fig|1605367.3.peg.1045"/>
<keyword evidence="6" id="KW-0472">Membrane</keyword>
<dbReference type="NCBIfam" id="NF041518">
    <property type="entry name" value="choice_anch_Q"/>
    <property type="match status" value="2"/>
</dbReference>
<dbReference type="PANTHER" id="PTHR11319:SF35">
    <property type="entry name" value="OUTER MEMBRANE PROTEIN PMPC-RELATED"/>
    <property type="match status" value="1"/>
</dbReference>
<dbReference type="Proteomes" id="UP000050454">
    <property type="component" value="Unassembled WGS sequence"/>
</dbReference>
<dbReference type="SUPFAM" id="SSF51126">
    <property type="entry name" value="Pectin lyase-like"/>
    <property type="match status" value="4"/>
</dbReference>
<dbReference type="Pfam" id="PF02415">
    <property type="entry name" value="Chlam_PMP"/>
    <property type="match status" value="1"/>
</dbReference>
<dbReference type="GO" id="GO:0009279">
    <property type="term" value="C:cell outer membrane"/>
    <property type="evidence" value="ECO:0007669"/>
    <property type="project" value="UniProtKB-SubCell"/>
</dbReference>
<gene>
    <name evidence="8" type="ORF">AFM12_18055</name>
</gene>
<evidence type="ECO:0000313" key="9">
    <source>
        <dbReference type="Proteomes" id="UP000050454"/>
    </source>
</evidence>
<proteinExistence type="predicted"/>
<dbReference type="InterPro" id="IPR011050">
    <property type="entry name" value="Pectin_lyase_fold/virulence"/>
</dbReference>
<dbReference type="GO" id="GO:0005576">
    <property type="term" value="C:extracellular region"/>
    <property type="evidence" value="ECO:0007669"/>
    <property type="project" value="UniProtKB-SubCell"/>
</dbReference>
<evidence type="ECO:0000256" key="1">
    <source>
        <dbReference type="ARBA" id="ARBA00004196"/>
    </source>
</evidence>
<dbReference type="Gene3D" id="2.160.20.10">
    <property type="entry name" value="Single-stranded right-handed beta-helix, Pectin lyase-like"/>
    <property type="match status" value="4"/>
</dbReference>
<dbReference type="STRING" id="1605367.AFM12_18055"/>
<comment type="subcellular location">
    <subcellularLocation>
        <location evidence="1">Cell envelope</location>
    </subcellularLocation>
    <subcellularLocation>
        <location evidence="2">Cell outer membrane</location>
    </subcellularLocation>
    <subcellularLocation>
        <location evidence="3">Secreted</location>
    </subcellularLocation>
</comment>
<dbReference type="InterPro" id="IPR059226">
    <property type="entry name" value="Choice_anch_Q_dom"/>
</dbReference>
<keyword evidence="4" id="KW-0964">Secreted</keyword>
<evidence type="ECO:0000256" key="7">
    <source>
        <dbReference type="ARBA" id="ARBA00023237"/>
    </source>
</evidence>
<evidence type="ECO:0000256" key="4">
    <source>
        <dbReference type="ARBA" id="ARBA00022525"/>
    </source>
</evidence>
<dbReference type="InterPro" id="IPR012334">
    <property type="entry name" value="Pectin_lyas_fold"/>
</dbReference>
<keyword evidence="5" id="KW-0732">Signal</keyword>
<keyword evidence="9" id="KW-1185">Reference proteome</keyword>
<sequence>MAYGGQYVVGNSADSGAGSLREAISAASAGDTIRFDTSTDGAPIMLSSTISFSKTLTFIGNGKDLTIIDGSGFDLNLFSVSARCNFYNLTMQNGGKPLGNSPTNWGGAIFYEFSSDTLLIENCRFKNNLAYLGGAIRIQEGEMVLMGCEFNGNQSIKFGGAINARSSSGNNALLVNCLFYDNHTNEAGGAIYAESNNHWKIINSTFAGNSSDTNGGGFRNAGTSSFYLYNSVFFNNTAVSGGPDIQSSTPTAASNNILNDYSGSGFSSGFNGNLQGNPGFVDAASDDYRLNINSLAKDAGNQTFLPAGTLNDLLGSGRIAGSETDMGAFEFQPMLYTKTNANGNKNGSSWTHAYTDLQKALAAATQGTVIWVSAGTYKPTPGTDRGISFEIPDSVKVYGGFNGGEASNFNLDNRNISFYKTILSGDIGQTADSLDNSYNVIYTKNVSAFTEVNGFSIMHGYGTINGGRSERGGGWYNTATTGNESSPTVTQCKFLNNTARWGGAFYCDADESGAVAKPQISFCTFSFNTALRDGGAIYENGNYGVCSPSISNSIFSNNTASDFGDGIFMFGDFGDISASIINCLFDSNGEEHIGYDDGNTDTQPHFINCTFYGATSRVINIQYFDSGQTPIDFTNCLFENNNVDIVGTSNGSHAEYSANSNVNIQYSIVEEASFAPLNNNINADPLFKNGAGGDFRLKFGSPAINSGNNGVVPQEINTDLAGKARFNADIVDRGAYEFASRLYVNKTAGGNNNGVNWMDAFTSLTNALENSQKGTEVWVAASTYSPENSASAAFTLPDSVKIYGGFAGSESNLAERDWLQHKTILDGQGTRHNVVRAKNVTSETLLDGFLIQGGNAIASFPNSQKYGGGLLIHADNSQVSSPTIRNCTFRSNYSSNSGGAIAGFGESGGTTGGIFENCVIDFNTTGGSGGGLYFNNLTESTPVSLTNCIITGNAGVGFGSRGGGIHLGADSGNLDISIINCSIIGNEARYGGGIYLSSSATSLTTQVLNTVIWNNNGWSNSGTLYKNSVESDTGNDITPSFSLVEYSSVTGSGNLDASLNPLVITSFGYADAPIEGNDVRLTKCSPLINSGTGTGAPAADIFGNSRSGNPDIGAVEFQGDPGSHIIYVNDDAAEGGDGSSWAKAFKKIQEAQQLLSVCSYEDSVWVAAGYYYPIDTLNRNVSFLLADSTKLFGGFAGTENPLTFDLANRDFEANESILSGNIGNPSDSLDNSFHVVRTIGAGSQTTVDGFVIEHGHATGEPFTDQLDGAGWHNEGQSTVESSPVIRNTVFRLNYARNGAGLYNNSNSGAASPFISACRFYLNTASFNGAGISSSSFNNGYASDPLVENSIFSGNVANRAAGIYFNGYDEANPSYARVTNCLFTGNVTAQDGTAIYMNGKVEATIINSTFSGNYSSDFGSAISINSIGYNLTPVILNSIFWNNLANGTRGNDILLNDPEITLYTSHSMLDAQTSTANGNVPSVDPEFVKGLEPSASPSTAGDFRLNNCSPLADKGLNDSVSVSTDLAGIPRIFNDTGLPTAIVDLGAYEHQGFGAEVALSVTDDIGADSKNYALETINANSTVASPSNVLFRAGNSISLAPGFEAENSSVFKAEIGAGCP</sequence>
<evidence type="ECO:0000313" key="8">
    <source>
        <dbReference type="EMBL" id="KPM46688.1"/>
    </source>
</evidence>
<dbReference type="EMBL" id="LGTQ01000015">
    <property type="protein sequence ID" value="KPM46688.1"/>
    <property type="molecule type" value="Genomic_DNA"/>
</dbReference>